<evidence type="ECO:0000256" key="1">
    <source>
        <dbReference type="ARBA" id="ARBA00004141"/>
    </source>
</evidence>
<keyword evidence="4" id="KW-0472">Membrane</keyword>
<dbReference type="STRING" id="595528.S4ADI8"/>
<keyword evidence="2" id="KW-0812">Transmembrane</keyword>
<dbReference type="RefSeq" id="XP_011270014.1">
    <property type="nucleotide sequence ID" value="XM_011271712.1"/>
</dbReference>
<proteinExistence type="predicted"/>
<evidence type="ECO:0000256" key="4">
    <source>
        <dbReference type="ARBA" id="ARBA00023136"/>
    </source>
</evidence>
<evidence type="ECO:0000313" key="6">
    <source>
        <dbReference type="Proteomes" id="UP000008743"/>
    </source>
</evidence>
<evidence type="ECO:0000256" key="2">
    <source>
        <dbReference type="ARBA" id="ARBA00022692"/>
    </source>
</evidence>
<gene>
    <name evidence="5" type="ORF">CAOG_008443</name>
</gene>
<accession>S4ADI8</accession>
<organism evidence="5 6">
    <name type="scientific">Capsaspora owczarzaki (strain ATCC 30864)</name>
    <dbReference type="NCBI Taxonomy" id="595528"/>
    <lineage>
        <taxon>Eukaryota</taxon>
        <taxon>Filasterea</taxon>
        <taxon>Capsaspora</taxon>
    </lineage>
</organism>
<dbReference type="InParanoid" id="S4ADI8"/>
<dbReference type="eggNOG" id="KOG3324">
    <property type="taxonomic scope" value="Eukaryota"/>
</dbReference>
<dbReference type="GO" id="GO:0030150">
    <property type="term" value="P:protein import into mitochondrial matrix"/>
    <property type="evidence" value="ECO:0007669"/>
    <property type="project" value="TreeGrafter"/>
</dbReference>
<dbReference type="EMBL" id="KE346360">
    <property type="protein sequence ID" value="KJE89312.1"/>
    <property type="molecule type" value="Genomic_DNA"/>
</dbReference>
<keyword evidence="3" id="KW-1133">Transmembrane helix</keyword>
<dbReference type="GO" id="GO:0008320">
    <property type="term" value="F:protein transmembrane transporter activity"/>
    <property type="evidence" value="ECO:0007669"/>
    <property type="project" value="TreeGrafter"/>
</dbReference>
<dbReference type="OrthoDB" id="159299at2759"/>
<keyword evidence="6" id="KW-1185">Reference proteome</keyword>
<dbReference type="AlphaFoldDB" id="S4ADI8"/>
<dbReference type="PANTHER" id="PTHR15371:SF0">
    <property type="entry name" value="SD19278P"/>
    <property type="match status" value="1"/>
</dbReference>
<reference evidence="6" key="1">
    <citation type="submission" date="2011-02" db="EMBL/GenBank/DDBJ databases">
        <title>The Genome Sequence of Capsaspora owczarzaki ATCC 30864.</title>
        <authorList>
            <person name="Russ C."/>
            <person name="Cuomo C."/>
            <person name="Burger G."/>
            <person name="Gray M.W."/>
            <person name="Holland P.W.H."/>
            <person name="King N."/>
            <person name="Lang F.B.F."/>
            <person name="Roger A.J."/>
            <person name="Ruiz-Trillo I."/>
            <person name="Young S.K."/>
            <person name="Zeng Q."/>
            <person name="Gargeya S."/>
            <person name="Alvarado L."/>
            <person name="Berlin A."/>
            <person name="Chapman S.B."/>
            <person name="Chen Z."/>
            <person name="Freedman E."/>
            <person name="Gellesch M."/>
            <person name="Goldberg J."/>
            <person name="Griggs A."/>
            <person name="Gujja S."/>
            <person name="Heilman E."/>
            <person name="Heiman D."/>
            <person name="Howarth C."/>
            <person name="Mehta T."/>
            <person name="Neiman D."/>
            <person name="Pearson M."/>
            <person name="Roberts A."/>
            <person name="Saif S."/>
            <person name="Shea T."/>
            <person name="Shenoy N."/>
            <person name="Sisk P."/>
            <person name="Stolte C."/>
            <person name="Sykes S."/>
            <person name="White J."/>
            <person name="Yandava C."/>
            <person name="Haas B."/>
            <person name="Nusbaum C."/>
            <person name="Birren B."/>
        </authorList>
    </citation>
    <scope>NUCLEOTIDE SEQUENCE</scope>
    <source>
        <strain evidence="6">ATCC 30864</strain>
    </source>
</reference>
<dbReference type="PhylomeDB" id="S4ADI8"/>
<dbReference type="Pfam" id="PF02466">
    <property type="entry name" value="Tim17"/>
    <property type="match status" value="1"/>
</dbReference>
<evidence type="ECO:0008006" key="7">
    <source>
        <dbReference type="Google" id="ProtNLM"/>
    </source>
</evidence>
<dbReference type="FunCoup" id="S4ADI8">
    <property type="interactions" value="434"/>
</dbReference>
<name>S4ADI8_CAPO3</name>
<protein>
    <recommendedName>
        <fullName evidence="7">Mitochondrial import inner membrane translocase subunit TIM23</fullName>
    </recommendedName>
</protein>
<sequence length="202" mass="21193">MSSSSSVYSGDYSADDRSLNVPVTPNVNQVGRMLSSYAWQYDPAVFANTNMELLAPESVSQAPLGIGHRVCYGTGTSYLAGAALGTLYGVGSGLRNPDATSTRLKVNSVLNSVTRHSQSVAHTVGVVALVYTVMDGVTIRLRDGQDDAYNTIGCGIGTGLLLRSASGLRRCLMAGALGGAMAATYYFGNQMLNKNEDSAPQH</sequence>
<evidence type="ECO:0000313" key="5">
    <source>
        <dbReference type="EMBL" id="KJE89312.1"/>
    </source>
</evidence>
<dbReference type="Proteomes" id="UP000008743">
    <property type="component" value="Unassembled WGS sequence"/>
</dbReference>
<dbReference type="RefSeq" id="XP_011270015.1">
    <property type="nucleotide sequence ID" value="XM_011271713.1"/>
</dbReference>
<dbReference type="InterPro" id="IPR045238">
    <property type="entry name" value="Tim23-like"/>
</dbReference>
<evidence type="ECO:0000256" key="3">
    <source>
        <dbReference type="ARBA" id="ARBA00022989"/>
    </source>
</evidence>
<dbReference type="PANTHER" id="PTHR15371">
    <property type="entry name" value="TIM23"/>
    <property type="match status" value="1"/>
</dbReference>
<dbReference type="GO" id="GO:0005744">
    <property type="term" value="C:TIM23 mitochondrial import inner membrane translocase complex"/>
    <property type="evidence" value="ECO:0007669"/>
    <property type="project" value="TreeGrafter"/>
</dbReference>
<comment type="subcellular location">
    <subcellularLocation>
        <location evidence="1">Membrane</location>
        <topology evidence="1">Multi-pass membrane protein</topology>
    </subcellularLocation>
</comment>